<protein>
    <submittedName>
        <fullName evidence="1">Uncharacterized protein</fullName>
    </submittedName>
</protein>
<dbReference type="EMBL" id="JALJOV010001050">
    <property type="protein sequence ID" value="KAK9855498.1"/>
    <property type="molecule type" value="Genomic_DNA"/>
</dbReference>
<organism evidence="1 2">
    <name type="scientific">Apatococcus fuscideae</name>
    <dbReference type="NCBI Taxonomy" id="2026836"/>
    <lineage>
        <taxon>Eukaryota</taxon>
        <taxon>Viridiplantae</taxon>
        <taxon>Chlorophyta</taxon>
        <taxon>core chlorophytes</taxon>
        <taxon>Trebouxiophyceae</taxon>
        <taxon>Chlorellales</taxon>
        <taxon>Chlorellaceae</taxon>
        <taxon>Apatococcus</taxon>
    </lineage>
</organism>
<dbReference type="PANTHER" id="PTHR35100:SF1">
    <property type="entry name" value="F15H11.13 PROTEIN"/>
    <property type="match status" value="1"/>
</dbReference>
<dbReference type="Proteomes" id="UP001485043">
    <property type="component" value="Unassembled WGS sequence"/>
</dbReference>
<name>A0AAW1SR56_9CHLO</name>
<proteinExistence type="predicted"/>
<evidence type="ECO:0000313" key="2">
    <source>
        <dbReference type="Proteomes" id="UP001485043"/>
    </source>
</evidence>
<reference evidence="1 2" key="1">
    <citation type="journal article" date="2024" name="Nat. Commun.">
        <title>Phylogenomics reveals the evolutionary origins of lichenization in chlorophyte algae.</title>
        <authorList>
            <person name="Puginier C."/>
            <person name="Libourel C."/>
            <person name="Otte J."/>
            <person name="Skaloud P."/>
            <person name="Haon M."/>
            <person name="Grisel S."/>
            <person name="Petersen M."/>
            <person name="Berrin J.G."/>
            <person name="Delaux P.M."/>
            <person name="Dal Grande F."/>
            <person name="Keller J."/>
        </authorList>
    </citation>
    <scope>NUCLEOTIDE SEQUENCE [LARGE SCALE GENOMIC DNA]</scope>
    <source>
        <strain evidence="1 2">SAG 2523</strain>
    </source>
</reference>
<gene>
    <name evidence="1" type="ORF">WJX84_010510</name>
</gene>
<comment type="caution">
    <text evidence="1">The sequence shown here is derived from an EMBL/GenBank/DDBJ whole genome shotgun (WGS) entry which is preliminary data.</text>
</comment>
<sequence length="258" mass="28282">MAPFHYDFKFPGLGQPKQDALVGQPKAQPKWKLSTLRAESLSSAAKSSASCLLSQLRPQGVGTCDHTSLERIANLVTSFLYVGIGIKTIQSCKSREGKMYGASVCGAGCGSLAFHSTSGKWREFGRRLDYWAIGLSTVCLQRELDPNLPKWVSGASVAAIPFRPFIVSAGNTAALEGRYALRAKRDPRFRRKFVDHVTCGAAGMVCFYLEEHYPDNPCIHPAWHVLAALSVQSIRPLIQDIEDRRSPTGALSSHKPDF</sequence>
<keyword evidence="2" id="KW-1185">Reference proteome</keyword>
<dbReference type="PANTHER" id="PTHR35100">
    <property type="entry name" value="FOLD PROTEIN"/>
    <property type="match status" value="1"/>
</dbReference>
<accession>A0AAW1SR56</accession>
<evidence type="ECO:0000313" key="1">
    <source>
        <dbReference type="EMBL" id="KAK9855498.1"/>
    </source>
</evidence>
<dbReference type="AlphaFoldDB" id="A0AAW1SR56"/>